<comment type="caution">
    <text evidence="2">The sequence shown here is derived from an EMBL/GenBank/DDBJ whole genome shotgun (WGS) entry which is preliminary data.</text>
</comment>
<evidence type="ECO:0000313" key="2">
    <source>
        <dbReference type="EMBL" id="KFF02462.1"/>
    </source>
</evidence>
<gene>
    <name evidence="2" type="ORF">IW19_24550</name>
</gene>
<accession>A0A085ZDE8</accession>
<proteinExistence type="predicted"/>
<evidence type="ECO:0008006" key="4">
    <source>
        <dbReference type="Google" id="ProtNLM"/>
    </source>
</evidence>
<sequence length="59" mass="6694">MSFSSLKNITPASFYFASVISLVFANVLKDTSLSFYYILLILGLAFFFVGMLKRSRTKK</sequence>
<reference evidence="2 3" key="1">
    <citation type="submission" date="2014-07" db="EMBL/GenBank/DDBJ databases">
        <title>Genome of Flavobacterium reichenbachii LMG 25512.</title>
        <authorList>
            <person name="Stropko S.J."/>
            <person name="Pipes S.E."/>
            <person name="Newman J.D."/>
        </authorList>
    </citation>
    <scope>NUCLEOTIDE SEQUENCE [LARGE SCALE GENOMIC DNA]</scope>
    <source>
        <strain evidence="2 3">LMG 25512</strain>
    </source>
</reference>
<evidence type="ECO:0000256" key="1">
    <source>
        <dbReference type="SAM" id="Phobius"/>
    </source>
</evidence>
<dbReference type="OrthoDB" id="1367123at2"/>
<feature type="transmembrane region" description="Helical" evidence="1">
    <location>
        <begin position="34"/>
        <end position="52"/>
    </location>
</feature>
<keyword evidence="3" id="KW-1185">Reference proteome</keyword>
<dbReference type="RefSeq" id="WP_035690260.1">
    <property type="nucleotide sequence ID" value="NZ_JPRL01000005.1"/>
</dbReference>
<name>A0A085ZDE8_9FLAO</name>
<organism evidence="2 3">
    <name type="scientific">Flavobacterium reichenbachii</name>
    <dbReference type="NCBI Taxonomy" id="362418"/>
    <lineage>
        <taxon>Bacteria</taxon>
        <taxon>Pseudomonadati</taxon>
        <taxon>Bacteroidota</taxon>
        <taxon>Flavobacteriia</taxon>
        <taxon>Flavobacteriales</taxon>
        <taxon>Flavobacteriaceae</taxon>
        <taxon>Flavobacterium</taxon>
    </lineage>
</organism>
<dbReference type="EMBL" id="JPRL01000005">
    <property type="protein sequence ID" value="KFF02462.1"/>
    <property type="molecule type" value="Genomic_DNA"/>
</dbReference>
<keyword evidence="1" id="KW-1133">Transmembrane helix</keyword>
<keyword evidence="1" id="KW-0812">Transmembrane</keyword>
<protein>
    <recommendedName>
        <fullName evidence="4">Gliding motility protein</fullName>
    </recommendedName>
</protein>
<dbReference type="AlphaFoldDB" id="A0A085ZDE8"/>
<feature type="transmembrane region" description="Helical" evidence="1">
    <location>
        <begin position="12"/>
        <end position="28"/>
    </location>
</feature>
<evidence type="ECO:0000313" key="3">
    <source>
        <dbReference type="Proteomes" id="UP000028715"/>
    </source>
</evidence>
<dbReference type="Proteomes" id="UP000028715">
    <property type="component" value="Unassembled WGS sequence"/>
</dbReference>
<keyword evidence="1" id="KW-0472">Membrane</keyword>